<organism evidence="17 18">
    <name type="scientific">Paenibacillus odorifer</name>
    <dbReference type="NCBI Taxonomy" id="189426"/>
    <lineage>
        <taxon>Bacteria</taxon>
        <taxon>Bacillati</taxon>
        <taxon>Bacillota</taxon>
        <taxon>Bacilli</taxon>
        <taxon>Bacillales</taxon>
        <taxon>Paenibacillaceae</taxon>
        <taxon>Paenibacillus</taxon>
    </lineage>
</organism>
<dbReference type="Pfam" id="PF00672">
    <property type="entry name" value="HAMP"/>
    <property type="match status" value="1"/>
</dbReference>
<evidence type="ECO:0000256" key="4">
    <source>
        <dbReference type="ARBA" id="ARBA00022475"/>
    </source>
</evidence>
<dbReference type="InterPro" id="IPR036890">
    <property type="entry name" value="HATPase_C_sf"/>
</dbReference>
<feature type="domain" description="Histidine kinase" evidence="15">
    <location>
        <begin position="473"/>
        <end position="585"/>
    </location>
</feature>
<evidence type="ECO:0000256" key="14">
    <source>
        <dbReference type="SAM" id="Phobius"/>
    </source>
</evidence>
<dbReference type="GO" id="GO:0000155">
    <property type="term" value="F:phosphorelay sensor kinase activity"/>
    <property type="evidence" value="ECO:0007669"/>
    <property type="project" value="InterPro"/>
</dbReference>
<keyword evidence="6" id="KW-0808">Transferase</keyword>
<evidence type="ECO:0000256" key="10">
    <source>
        <dbReference type="ARBA" id="ARBA00022840"/>
    </source>
</evidence>
<evidence type="ECO:0000256" key="8">
    <source>
        <dbReference type="ARBA" id="ARBA00022741"/>
    </source>
</evidence>
<evidence type="ECO:0000256" key="3">
    <source>
        <dbReference type="ARBA" id="ARBA00012438"/>
    </source>
</evidence>
<dbReference type="InterPro" id="IPR010559">
    <property type="entry name" value="Sig_transdc_His_kin_internal"/>
</dbReference>
<keyword evidence="11 14" id="KW-1133">Transmembrane helix</keyword>
<dbReference type="Gene3D" id="1.10.287.130">
    <property type="match status" value="1"/>
</dbReference>
<evidence type="ECO:0000256" key="12">
    <source>
        <dbReference type="ARBA" id="ARBA00023012"/>
    </source>
</evidence>
<dbReference type="InterPro" id="IPR003594">
    <property type="entry name" value="HATPase_dom"/>
</dbReference>
<dbReference type="GO" id="GO:0005524">
    <property type="term" value="F:ATP binding"/>
    <property type="evidence" value="ECO:0007669"/>
    <property type="project" value="UniProtKB-KW"/>
</dbReference>
<evidence type="ECO:0000256" key="2">
    <source>
        <dbReference type="ARBA" id="ARBA00004651"/>
    </source>
</evidence>
<evidence type="ECO:0000256" key="5">
    <source>
        <dbReference type="ARBA" id="ARBA00022553"/>
    </source>
</evidence>
<feature type="domain" description="HAMP" evidence="16">
    <location>
        <begin position="311"/>
        <end position="363"/>
    </location>
</feature>
<dbReference type="AlphaFoldDB" id="A0A1R0WZ80"/>
<dbReference type="Proteomes" id="UP000187465">
    <property type="component" value="Unassembled WGS sequence"/>
</dbReference>
<dbReference type="Gene3D" id="3.30.565.10">
    <property type="entry name" value="Histidine kinase-like ATPase, C-terminal domain"/>
    <property type="match status" value="1"/>
</dbReference>
<dbReference type="SMART" id="SM00304">
    <property type="entry name" value="HAMP"/>
    <property type="match status" value="1"/>
</dbReference>
<dbReference type="CDD" id="cd06225">
    <property type="entry name" value="HAMP"/>
    <property type="match status" value="1"/>
</dbReference>
<sequence length="599" mass="68333">MFRKHQSLRKKLVWSSLICVLIPLICIYMVTDYLTRDLILEKAVGSARESLNAASANMNAIFEQTLEQSNFVLQNSEIRQMMSADSESLRAPKQIIQYNRMSRMLDDMFVLTEYLKVTLIGKNGLIYTSYPYSDFNPSNFYNKNWTSLLKQIQPISTYWRAEHDTYYNYSDKGSADWVTIARPIQSTSSSTIGYLIININERKLRPYLNNDNDKEMMLLDDKGTVVSHADKARIGETMTWLKKDGELDTVEIDGEKFLYVDQELSSNKWRMVSIIPLKAALSKNKQILFISLAVQILFFTLFSVLLTVLISKLTQPIVKLSAFVKRIGRGQLDERSFIRGNNEAAQLARTIDQMLDRIESMIEQITYEQTGKRKAELEMLQAQINPHFMFNLLNSIRLNILMQGDRENAELIGSLSSLLRMTFNRDNEFIPLREETDTISHYVTLMNFRHANQVRLEMNLEDGSAEALVPRFMIQPMIENAIIHGFEQFGGEIFIEARIVATTGSLVITIKDNGIGMSPETLTRLRETAYSSEQITEEDRKGFSGIGLRNVAQRLSMIYGASFKLNIQSEPDVGTEICLEFPLNYGKVGVENADGNIGG</sequence>
<dbReference type="RefSeq" id="WP_036683136.1">
    <property type="nucleotide sequence ID" value="NZ_MKQP01000048.1"/>
</dbReference>
<gene>
    <name evidence="17" type="ORF">BJP51_28675</name>
</gene>
<dbReference type="SUPFAM" id="SSF55874">
    <property type="entry name" value="ATPase domain of HSP90 chaperone/DNA topoisomerase II/histidine kinase"/>
    <property type="match status" value="1"/>
</dbReference>
<protein>
    <recommendedName>
        <fullName evidence="3">histidine kinase</fullName>
        <ecNumber evidence="3">2.7.13.3</ecNumber>
    </recommendedName>
</protein>
<comment type="subcellular location">
    <subcellularLocation>
        <location evidence="2">Cell membrane</location>
        <topology evidence="2">Multi-pass membrane protein</topology>
    </subcellularLocation>
</comment>
<evidence type="ECO:0000313" key="17">
    <source>
        <dbReference type="EMBL" id="OMD24856.1"/>
    </source>
</evidence>
<keyword evidence="9 17" id="KW-0418">Kinase</keyword>
<comment type="catalytic activity">
    <reaction evidence="1">
        <text>ATP + protein L-histidine = ADP + protein N-phospho-L-histidine.</text>
        <dbReference type="EC" id="2.7.13.3"/>
    </reaction>
</comment>
<evidence type="ECO:0000256" key="1">
    <source>
        <dbReference type="ARBA" id="ARBA00000085"/>
    </source>
</evidence>
<dbReference type="InterPro" id="IPR050640">
    <property type="entry name" value="Bact_2-comp_sensor_kinase"/>
</dbReference>
<evidence type="ECO:0000313" key="18">
    <source>
        <dbReference type="Proteomes" id="UP000187465"/>
    </source>
</evidence>
<dbReference type="PROSITE" id="PS50109">
    <property type="entry name" value="HIS_KIN"/>
    <property type="match status" value="1"/>
</dbReference>
<feature type="transmembrane region" description="Helical" evidence="14">
    <location>
        <begin position="12"/>
        <end position="30"/>
    </location>
</feature>
<evidence type="ECO:0000259" key="15">
    <source>
        <dbReference type="PROSITE" id="PS50109"/>
    </source>
</evidence>
<evidence type="ECO:0000256" key="11">
    <source>
        <dbReference type="ARBA" id="ARBA00022989"/>
    </source>
</evidence>
<dbReference type="Gene3D" id="3.30.450.20">
    <property type="entry name" value="PAS domain"/>
    <property type="match status" value="2"/>
</dbReference>
<reference evidence="17 18" key="1">
    <citation type="submission" date="2016-10" db="EMBL/GenBank/DDBJ databases">
        <title>Paenibacillus species isolates.</title>
        <authorList>
            <person name="Beno S.M."/>
        </authorList>
    </citation>
    <scope>NUCLEOTIDE SEQUENCE [LARGE SCALE GENOMIC DNA]</scope>
    <source>
        <strain evidence="17 18">FSL H7-0604</strain>
    </source>
</reference>
<name>A0A1R0WZ80_9BACL</name>
<dbReference type="GO" id="GO:0005886">
    <property type="term" value="C:plasma membrane"/>
    <property type="evidence" value="ECO:0007669"/>
    <property type="project" value="UniProtKB-SubCell"/>
</dbReference>
<dbReference type="Pfam" id="PF06580">
    <property type="entry name" value="His_kinase"/>
    <property type="match status" value="1"/>
</dbReference>
<evidence type="ECO:0000256" key="7">
    <source>
        <dbReference type="ARBA" id="ARBA00022692"/>
    </source>
</evidence>
<dbReference type="SUPFAM" id="SSF158472">
    <property type="entry name" value="HAMP domain-like"/>
    <property type="match status" value="1"/>
</dbReference>
<dbReference type="SMART" id="SM00387">
    <property type="entry name" value="HATPase_c"/>
    <property type="match status" value="1"/>
</dbReference>
<evidence type="ECO:0000259" key="16">
    <source>
        <dbReference type="PROSITE" id="PS50885"/>
    </source>
</evidence>
<keyword evidence="13 14" id="KW-0472">Membrane</keyword>
<dbReference type="EC" id="2.7.13.3" evidence="3"/>
<dbReference type="PANTHER" id="PTHR34220">
    <property type="entry name" value="SENSOR HISTIDINE KINASE YPDA"/>
    <property type="match status" value="1"/>
</dbReference>
<evidence type="ECO:0000256" key="13">
    <source>
        <dbReference type="ARBA" id="ARBA00023136"/>
    </source>
</evidence>
<keyword evidence="10" id="KW-0067">ATP-binding</keyword>
<keyword evidence="4" id="KW-1003">Cell membrane</keyword>
<keyword evidence="5" id="KW-0597">Phosphoprotein</keyword>
<feature type="transmembrane region" description="Helical" evidence="14">
    <location>
        <begin position="287"/>
        <end position="310"/>
    </location>
</feature>
<dbReference type="InterPro" id="IPR003660">
    <property type="entry name" value="HAMP_dom"/>
</dbReference>
<dbReference type="Pfam" id="PF02518">
    <property type="entry name" value="HATPase_c"/>
    <property type="match status" value="1"/>
</dbReference>
<accession>A0A1R0WZ80</accession>
<evidence type="ECO:0000256" key="9">
    <source>
        <dbReference type="ARBA" id="ARBA00022777"/>
    </source>
</evidence>
<evidence type="ECO:0000256" key="6">
    <source>
        <dbReference type="ARBA" id="ARBA00022679"/>
    </source>
</evidence>
<dbReference type="InterPro" id="IPR005467">
    <property type="entry name" value="His_kinase_dom"/>
</dbReference>
<dbReference type="EMBL" id="MKQP01000048">
    <property type="protein sequence ID" value="OMD24856.1"/>
    <property type="molecule type" value="Genomic_DNA"/>
</dbReference>
<proteinExistence type="predicted"/>
<keyword evidence="8" id="KW-0547">Nucleotide-binding</keyword>
<dbReference type="PANTHER" id="PTHR34220:SF11">
    <property type="entry name" value="SENSOR PROTEIN KINASE HPTS"/>
    <property type="match status" value="1"/>
</dbReference>
<dbReference type="PROSITE" id="PS50885">
    <property type="entry name" value="HAMP"/>
    <property type="match status" value="1"/>
</dbReference>
<comment type="caution">
    <text evidence="17">The sequence shown here is derived from an EMBL/GenBank/DDBJ whole genome shotgun (WGS) entry which is preliminary data.</text>
</comment>
<keyword evidence="7 14" id="KW-0812">Transmembrane</keyword>
<keyword evidence="12" id="KW-0902">Two-component regulatory system</keyword>